<evidence type="ECO:0000259" key="3">
    <source>
        <dbReference type="Pfam" id="PF03816"/>
    </source>
</evidence>
<sequence>MATGQGKTRTRGQKIRRGIAWGALGVVVVGGGLGVWAYSHLDGNIRTVDIKKALGNDRPAQLPTGAQDILLLGSDSRSGLNGDVINDHEYIGARSDTAMLVHIPAGRKRATVVSIPRDTLVDRPSCTSETGRHVAAAHLVMFNSVFSTGGPPCVVKTIEKMTDIRIDHYVEIDFSGFKSLVDAMGGVDITVDKAIDDKHSGLDIPAGTSKLNGTQSLAFVRTRYSVGDGSDLGRIQLQQKFLISVLSQIQKQKSLSDPVKLYRIGDAATKAITTDSDLGSLTSLLDFAKSMQGLNSAHLQTVQLPVAYDVKNPNRVVPVRKLDDELWQALRTDAPIPEAVKHSPAHGTV</sequence>
<evidence type="ECO:0000256" key="2">
    <source>
        <dbReference type="SAM" id="Phobius"/>
    </source>
</evidence>
<evidence type="ECO:0000313" key="4">
    <source>
        <dbReference type="EMBL" id="MFC5908757.1"/>
    </source>
</evidence>
<dbReference type="Proteomes" id="UP001596174">
    <property type="component" value="Unassembled WGS sequence"/>
</dbReference>
<keyword evidence="2" id="KW-0812">Transmembrane</keyword>
<feature type="transmembrane region" description="Helical" evidence="2">
    <location>
        <begin position="20"/>
        <end position="38"/>
    </location>
</feature>
<name>A0ABW1G3J5_9ACTN</name>
<dbReference type="NCBIfam" id="TIGR00350">
    <property type="entry name" value="lytR_cpsA_psr"/>
    <property type="match status" value="1"/>
</dbReference>
<evidence type="ECO:0000313" key="5">
    <source>
        <dbReference type="Proteomes" id="UP001596174"/>
    </source>
</evidence>
<dbReference type="RefSeq" id="WP_380583931.1">
    <property type="nucleotide sequence ID" value="NZ_JBHSQJ010000064.1"/>
</dbReference>
<protein>
    <submittedName>
        <fullName evidence="4">LCP family protein</fullName>
    </submittedName>
</protein>
<organism evidence="4 5">
    <name type="scientific">Streptacidiphilus monticola</name>
    <dbReference type="NCBI Taxonomy" id="2161674"/>
    <lineage>
        <taxon>Bacteria</taxon>
        <taxon>Bacillati</taxon>
        <taxon>Actinomycetota</taxon>
        <taxon>Actinomycetes</taxon>
        <taxon>Kitasatosporales</taxon>
        <taxon>Streptomycetaceae</taxon>
        <taxon>Streptacidiphilus</taxon>
    </lineage>
</organism>
<gene>
    <name evidence="4" type="ORF">ACFP3V_16235</name>
</gene>
<evidence type="ECO:0000256" key="1">
    <source>
        <dbReference type="ARBA" id="ARBA00006068"/>
    </source>
</evidence>
<dbReference type="PANTHER" id="PTHR33392">
    <property type="entry name" value="POLYISOPRENYL-TEICHOIC ACID--PEPTIDOGLYCAN TEICHOIC ACID TRANSFERASE TAGU"/>
    <property type="match status" value="1"/>
</dbReference>
<keyword evidence="2" id="KW-1133">Transmembrane helix</keyword>
<dbReference type="EMBL" id="JBHSQJ010000064">
    <property type="protein sequence ID" value="MFC5908757.1"/>
    <property type="molecule type" value="Genomic_DNA"/>
</dbReference>
<dbReference type="InterPro" id="IPR004474">
    <property type="entry name" value="LytR_CpsA_psr"/>
</dbReference>
<accession>A0ABW1G3J5</accession>
<feature type="domain" description="Cell envelope-related transcriptional attenuator" evidence="3">
    <location>
        <begin position="94"/>
        <end position="250"/>
    </location>
</feature>
<comment type="caution">
    <text evidence="4">The sequence shown here is derived from an EMBL/GenBank/DDBJ whole genome shotgun (WGS) entry which is preliminary data.</text>
</comment>
<keyword evidence="5" id="KW-1185">Reference proteome</keyword>
<dbReference type="Gene3D" id="3.40.630.190">
    <property type="entry name" value="LCP protein"/>
    <property type="match status" value="1"/>
</dbReference>
<dbReference type="InterPro" id="IPR050922">
    <property type="entry name" value="LytR/CpsA/Psr_CW_biosynth"/>
</dbReference>
<dbReference type="PANTHER" id="PTHR33392:SF6">
    <property type="entry name" value="POLYISOPRENYL-TEICHOIC ACID--PEPTIDOGLYCAN TEICHOIC ACID TRANSFERASE TAGU"/>
    <property type="match status" value="1"/>
</dbReference>
<reference evidence="5" key="1">
    <citation type="journal article" date="2019" name="Int. J. Syst. Evol. Microbiol.">
        <title>The Global Catalogue of Microorganisms (GCM) 10K type strain sequencing project: providing services to taxonomists for standard genome sequencing and annotation.</title>
        <authorList>
            <consortium name="The Broad Institute Genomics Platform"/>
            <consortium name="The Broad Institute Genome Sequencing Center for Infectious Disease"/>
            <person name="Wu L."/>
            <person name="Ma J."/>
        </authorList>
    </citation>
    <scope>NUCLEOTIDE SEQUENCE [LARGE SCALE GENOMIC DNA]</scope>
    <source>
        <strain evidence="5">JCM 4816</strain>
    </source>
</reference>
<comment type="similarity">
    <text evidence="1">Belongs to the LytR/CpsA/Psr (LCP) family.</text>
</comment>
<keyword evidence="2" id="KW-0472">Membrane</keyword>
<proteinExistence type="inferred from homology"/>
<dbReference type="Pfam" id="PF03816">
    <property type="entry name" value="LytR_cpsA_psr"/>
    <property type="match status" value="1"/>
</dbReference>